<dbReference type="InterPro" id="IPR036259">
    <property type="entry name" value="MFS_trans_sf"/>
</dbReference>
<feature type="domain" description="Major facilitator superfamily (MFS) profile" evidence="10">
    <location>
        <begin position="57"/>
        <end position="495"/>
    </location>
</feature>
<dbReference type="Pfam" id="PF07690">
    <property type="entry name" value="MFS_1"/>
    <property type="match status" value="1"/>
</dbReference>
<feature type="transmembrane region" description="Helical" evidence="9">
    <location>
        <begin position="149"/>
        <end position="171"/>
    </location>
</feature>
<name>A0A6J3LZP6_9PEZI</name>
<evidence type="ECO:0000313" key="11">
    <source>
        <dbReference type="Proteomes" id="UP000504637"/>
    </source>
</evidence>
<keyword evidence="2 9" id="KW-0812">Transmembrane</keyword>
<dbReference type="PROSITE" id="PS50850">
    <property type="entry name" value="MFS"/>
    <property type="match status" value="1"/>
</dbReference>
<feature type="transmembrane region" description="Helical" evidence="9">
    <location>
        <begin position="95"/>
        <end position="112"/>
    </location>
</feature>
<feature type="transmembrane region" description="Helical" evidence="9">
    <location>
        <begin position="183"/>
        <end position="203"/>
    </location>
</feature>
<feature type="transmembrane region" description="Helical" evidence="9">
    <location>
        <begin position="369"/>
        <end position="390"/>
    </location>
</feature>
<dbReference type="GO" id="GO:0005886">
    <property type="term" value="C:plasma membrane"/>
    <property type="evidence" value="ECO:0007669"/>
    <property type="project" value="TreeGrafter"/>
</dbReference>
<dbReference type="GO" id="GO:0022857">
    <property type="term" value="F:transmembrane transporter activity"/>
    <property type="evidence" value="ECO:0007669"/>
    <property type="project" value="InterPro"/>
</dbReference>
<reference evidence="12" key="2">
    <citation type="submission" date="2020-04" db="EMBL/GenBank/DDBJ databases">
        <authorList>
            <consortium name="NCBI Genome Project"/>
        </authorList>
    </citation>
    <scope>NUCLEOTIDE SEQUENCE</scope>
    <source>
        <strain evidence="12">CBS 342.82</strain>
    </source>
</reference>
<dbReference type="SUPFAM" id="SSF103473">
    <property type="entry name" value="MFS general substrate transporter"/>
    <property type="match status" value="1"/>
</dbReference>
<dbReference type="Proteomes" id="UP000504637">
    <property type="component" value="Unplaced"/>
</dbReference>
<keyword evidence="3 9" id="KW-1133">Transmembrane helix</keyword>
<keyword evidence="11" id="KW-1185">Reference proteome</keyword>
<feature type="transmembrane region" description="Helical" evidence="9">
    <location>
        <begin position="464"/>
        <end position="485"/>
    </location>
</feature>
<evidence type="ECO:0000256" key="5">
    <source>
        <dbReference type="ARBA" id="ARBA00038347"/>
    </source>
</evidence>
<dbReference type="RefSeq" id="XP_033457138.1">
    <property type="nucleotide sequence ID" value="XM_033607894.1"/>
</dbReference>
<dbReference type="Gene3D" id="1.20.1250.20">
    <property type="entry name" value="MFS general substrate transporter like domains"/>
    <property type="match status" value="1"/>
</dbReference>
<dbReference type="InterPro" id="IPR011701">
    <property type="entry name" value="MFS"/>
</dbReference>
<evidence type="ECO:0000313" key="12">
    <source>
        <dbReference type="RefSeq" id="XP_033457138.1"/>
    </source>
</evidence>
<proteinExistence type="inferred from homology"/>
<dbReference type="PANTHER" id="PTHR23502:SF60">
    <property type="entry name" value="MAJOR FACILITATOR SUPERFAMILY (MFS) PROFILE DOMAIN-CONTAINING PROTEIN-RELATED"/>
    <property type="match status" value="1"/>
</dbReference>
<comment type="similarity">
    <text evidence="5">Belongs to the major facilitator superfamily. CAR1 family.</text>
</comment>
<feature type="transmembrane region" description="Helical" evidence="9">
    <location>
        <begin position="326"/>
        <end position="348"/>
    </location>
</feature>
<comment type="function">
    <text evidence="6">MFS transporter; part of the gene cluster that mediates the biosynthesis of cercosporin, a light-activated, non-host-selective toxin. The perylenequinone chromophore of cercosporin absorbs light energy to attain an electronically-activated triplet state and produces active oxygen species such as the hydroxyl radical, superoxide, hydrogen peroxide or singlet oxygen upon reaction with oxygen molecules. These reactive oxygen species cause damage to various cellular components including lipids, proteins and nucleic acids. Responsible for secretion and accumulation of cercosporin, but does not play any roles in self-protection against the toxicity of cercosporin.</text>
</comment>
<sequence>MSKHSSDGEDAIHDQPSNVATTDLSETLAVKPLALPEWTEDDKGHPRNWAVRQKWTLTLITGSITFMSPLSSSMVAPALETISAEFGIVNDSVKTLTLSIFVLGYAIGPLVLGPIAELYGRARVLQMSNLFYLAFNLACGFSQNTTQLIVLRFFAGLGGSAPLAVGGAILSDLWAPEVRGKALAGYSCAILLGPVLGPLISGFVVQHTTWRWIFRATSIADGVVQLLAFIFLRETCPSVLLARRRRRFRKECIAEGTQCEEEPRGLTLSQRLARTLTRAVRMILFQPIVQVLALYMAFQYGVYYLMLSTFAELWTSPQHYNYPVDISGLHYISIGVGYLVGILIFAQTSDRIYQHLKETRGGGKGCPEYRLPLLLPASILLPIGLFIYGWAGEHTVFWFVTDLGAAIFGLGGIVLYQGIQAYIIECYDEYAASSLAATAFVRSIAACTFPLFANQMYDALGWGWGNSLLAFLFLFIGVPAMVGLWQYGPGLRAKRPFSG</sequence>
<evidence type="ECO:0000256" key="2">
    <source>
        <dbReference type="ARBA" id="ARBA00022692"/>
    </source>
</evidence>
<evidence type="ECO:0000256" key="4">
    <source>
        <dbReference type="ARBA" id="ARBA00023136"/>
    </source>
</evidence>
<evidence type="ECO:0000259" key="10">
    <source>
        <dbReference type="PROSITE" id="PS50850"/>
    </source>
</evidence>
<feature type="transmembrane region" description="Helical" evidence="9">
    <location>
        <begin position="396"/>
        <end position="418"/>
    </location>
</feature>
<dbReference type="GeneID" id="54365693"/>
<dbReference type="PANTHER" id="PTHR23502">
    <property type="entry name" value="MAJOR FACILITATOR SUPERFAMILY"/>
    <property type="match status" value="1"/>
</dbReference>
<comment type="subcellular location">
    <subcellularLocation>
        <location evidence="1">Membrane</location>
        <topology evidence="1">Multi-pass membrane protein</topology>
    </subcellularLocation>
</comment>
<dbReference type="AlphaFoldDB" id="A0A6J3LZP6"/>
<feature type="transmembrane region" description="Helical" evidence="9">
    <location>
        <begin position="430"/>
        <end position="452"/>
    </location>
</feature>
<reference evidence="12" key="3">
    <citation type="submission" date="2025-08" db="UniProtKB">
        <authorList>
            <consortium name="RefSeq"/>
        </authorList>
    </citation>
    <scope>IDENTIFICATION</scope>
    <source>
        <strain evidence="12">CBS 342.82</strain>
    </source>
</reference>
<evidence type="ECO:0000256" key="3">
    <source>
        <dbReference type="ARBA" id="ARBA00022989"/>
    </source>
</evidence>
<evidence type="ECO:0000256" key="6">
    <source>
        <dbReference type="ARBA" id="ARBA00053977"/>
    </source>
</evidence>
<evidence type="ECO:0000256" key="7">
    <source>
        <dbReference type="ARBA" id="ARBA00069139"/>
    </source>
</evidence>
<protein>
    <recommendedName>
        <fullName evidence="7">Cercosporin MFS transporter CTB4</fullName>
    </recommendedName>
    <alternativeName>
        <fullName evidence="8">Cercosporin toxin biosynthesis cluster protein 4</fullName>
    </alternativeName>
</protein>
<gene>
    <name evidence="12" type="ORF">K489DRAFT_412120</name>
</gene>
<feature type="transmembrane region" description="Helical" evidence="9">
    <location>
        <begin position="283"/>
        <end position="306"/>
    </location>
</feature>
<dbReference type="InterPro" id="IPR020846">
    <property type="entry name" value="MFS_dom"/>
</dbReference>
<evidence type="ECO:0000256" key="9">
    <source>
        <dbReference type="SAM" id="Phobius"/>
    </source>
</evidence>
<dbReference type="CDD" id="cd17323">
    <property type="entry name" value="MFS_Tpo1_MDR_like"/>
    <property type="match status" value="1"/>
</dbReference>
<dbReference type="FunFam" id="1.20.1250.20:FF:000011">
    <property type="entry name" value="MFS multidrug transporter, putative"/>
    <property type="match status" value="1"/>
</dbReference>
<organism evidence="12">
    <name type="scientific">Dissoconium aciculare CBS 342.82</name>
    <dbReference type="NCBI Taxonomy" id="1314786"/>
    <lineage>
        <taxon>Eukaryota</taxon>
        <taxon>Fungi</taxon>
        <taxon>Dikarya</taxon>
        <taxon>Ascomycota</taxon>
        <taxon>Pezizomycotina</taxon>
        <taxon>Dothideomycetes</taxon>
        <taxon>Dothideomycetidae</taxon>
        <taxon>Mycosphaerellales</taxon>
        <taxon>Dissoconiaceae</taxon>
        <taxon>Dissoconium</taxon>
    </lineage>
</organism>
<reference evidence="12" key="1">
    <citation type="submission" date="2020-01" db="EMBL/GenBank/DDBJ databases">
        <authorList>
            <consortium name="DOE Joint Genome Institute"/>
            <person name="Haridas S."/>
            <person name="Albert R."/>
            <person name="Binder M."/>
            <person name="Bloem J."/>
            <person name="Labutti K."/>
            <person name="Salamov A."/>
            <person name="Andreopoulos B."/>
            <person name="Baker S.E."/>
            <person name="Barry K."/>
            <person name="Bills G."/>
            <person name="Bluhm B.H."/>
            <person name="Cannon C."/>
            <person name="Castanera R."/>
            <person name="Culley D.E."/>
            <person name="Daum C."/>
            <person name="Ezra D."/>
            <person name="Gonzalez J.B."/>
            <person name="Henrissat B."/>
            <person name="Kuo A."/>
            <person name="Liang C."/>
            <person name="Lipzen A."/>
            <person name="Lutzoni F."/>
            <person name="Magnuson J."/>
            <person name="Mondo S."/>
            <person name="Nolan M."/>
            <person name="Ohm R."/>
            <person name="Pangilinan J."/>
            <person name="Park H.-J."/>
            <person name="Ramirez L."/>
            <person name="Alfaro M."/>
            <person name="Sun H."/>
            <person name="Tritt A."/>
            <person name="Yoshinaga Y."/>
            <person name="Zwiers L.-H."/>
            <person name="Turgeon B.G."/>
            <person name="Goodwin S.B."/>
            <person name="Spatafora J.W."/>
            <person name="Crous P.W."/>
            <person name="Grigoriev I.V."/>
        </authorList>
    </citation>
    <scope>NUCLEOTIDE SEQUENCE</scope>
    <source>
        <strain evidence="12">CBS 342.82</strain>
    </source>
</reference>
<keyword evidence="4 9" id="KW-0472">Membrane</keyword>
<evidence type="ECO:0000256" key="8">
    <source>
        <dbReference type="ARBA" id="ARBA00077167"/>
    </source>
</evidence>
<dbReference type="OrthoDB" id="6770063at2759"/>
<evidence type="ECO:0000256" key="1">
    <source>
        <dbReference type="ARBA" id="ARBA00004141"/>
    </source>
</evidence>
<accession>A0A6J3LZP6</accession>
<feature type="transmembrane region" description="Helical" evidence="9">
    <location>
        <begin position="55"/>
        <end position="75"/>
    </location>
</feature>